<dbReference type="SUPFAM" id="SSF103481">
    <property type="entry name" value="Multidrug resistance efflux transporter EmrE"/>
    <property type="match status" value="2"/>
</dbReference>
<dbReference type="EMBL" id="JACHNX010000007">
    <property type="protein sequence ID" value="MBB4609820.1"/>
    <property type="molecule type" value="Genomic_DNA"/>
</dbReference>
<evidence type="ECO:0000313" key="9">
    <source>
        <dbReference type="Proteomes" id="UP000584663"/>
    </source>
</evidence>
<keyword evidence="5 6" id="KW-0472">Membrane</keyword>
<keyword evidence="4 6" id="KW-1133">Transmembrane helix</keyword>
<keyword evidence="9" id="KW-1185">Reference proteome</keyword>
<evidence type="ECO:0000313" key="8">
    <source>
        <dbReference type="EMBL" id="MBB4609820.1"/>
    </source>
</evidence>
<comment type="subcellular location">
    <subcellularLocation>
        <location evidence="1">Membrane</location>
        <topology evidence="1">Multi-pass membrane protein</topology>
    </subcellularLocation>
</comment>
<reference evidence="8 9" key="1">
    <citation type="submission" date="2020-08" db="EMBL/GenBank/DDBJ databases">
        <title>Genomic Encyclopedia of Type Strains, Phase IV (KMG-IV): sequencing the most valuable type-strain genomes for metagenomic binning, comparative biology and taxonomic classification.</title>
        <authorList>
            <person name="Goeker M."/>
        </authorList>
    </citation>
    <scope>NUCLEOTIDE SEQUENCE [LARGE SCALE GENOMIC DNA]</scope>
    <source>
        <strain evidence="8 9">DSM 14562</strain>
    </source>
</reference>
<dbReference type="InterPro" id="IPR000620">
    <property type="entry name" value="EamA_dom"/>
</dbReference>
<feature type="transmembrane region" description="Helical" evidence="6">
    <location>
        <begin position="87"/>
        <end position="108"/>
    </location>
</feature>
<organism evidence="8 9">
    <name type="scientific">Sphingomonas yabuuchiae</name>
    <dbReference type="NCBI Taxonomy" id="172044"/>
    <lineage>
        <taxon>Bacteria</taxon>
        <taxon>Pseudomonadati</taxon>
        <taxon>Pseudomonadota</taxon>
        <taxon>Alphaproteobacteria</taxon>
        <taxon>Sphingomonadales</taxon>
        <taxon>Sphingomonadaceae</taxon>
        <taxon>Sphingomonas</taxon>
    </lineage>
</organism>
<protein>
    <submittedName>
        <fullName evidence="8">S-adenosylmethionine uptake transporter</fullName>
    </submittedName>
</protein>
<dbReference type="Gene3D" id="1.10.3730.20">
    <property type="match status" value="1"/>
</dbReference>
<feature type="transmembrane region" description="Helical" evidence="6">
    <location>
        <begin position="54"/>
        <end position="75"/>
    </location>
</feature>
<dbReference type="PANTHER" id="PTHR22911:SF6">
    <property type="entry name" value="SOLUTE CARRIER FAMILY 35 MEMBER G1"/>
    <property type="match status" value="1"/>
</dbReference>
<sequence length="316" mass="32709">MKGDGVLAFPPPPRYRHGMSARTSPVIAFGAAALGIAIYSVMDTLMKRLSIDSGAYSAVLWRSWVGVAITGALFLAKRGRWPAREVLALHIARGATGGASVLLFFWGLARVPMAQSIALTFLSPLIALFLAAFMLGETVRRAAILGSLIAGAGVLVIAGGEVQAQASTQVVLGSLAILVASILYAVSLVLLRRQAQVAGPAEVALFTMLVIAVLMTPAAPILSGWPAAQQWPSIVIAALLGSLSALLLAWAYARAEAQVLAPVEYTAFVWAAGLGYAVFGEHVSLFTLAGAVLIIAGCVVAVRRPVAPGSQSEAGL</sequence>
<evidence type="ECO:0000256" key="6">
    <source>
        <dbReference type="SAM" id="Phobius"/>
    </source>
</evidence>
<evidence type="ECO:0000256" key="4">
    <source>
        <dbReference type="ARBA" id="ARBA00022989"/>
    </source>
</evidence>
<feature type="transmembrane region" description="Helical" evidence="6">
    <location>
        <begin position="203"/>
        <end position="225"/>
    </location>
</feature>
<proteinExistence type="inferred from homology"/>
<comment type="similarity">
    <text evidence="2">Belongs to the drug/metabolite transporter (DMT) superfamily. 10 TMS drug/metabolite exporter (DME) (TC 2.A.7.3) family.</text>
</comment>
<feature type="transmembrane region" description="Helical" evidence="6">
    <location>
        <begin position="285"/>
        <end position="302"/>
    </location>
</feature>
<feature type="domain" description="EamA" evidence="7">
    <location>
        <begin position="172"/>
        <end position="302"/>
    </location>
</feature>
<feature type="domain" description="EamA" evidence="7">
    <location>
        <begin position="31"/>
        <end position="157"/>
    </location>
</feature>
<comment type="caution">
    <text evidence="8">The sequence shown here is derived from an EMBL/GenBank/DDBJ whole genome shotgun (WGS) entry which is preliminary data.</text>
</comment>
<feature type="transmembrane region" description="Helical" evidence="6">
    <location>
        <begin position="231"/>
        <end position="252"/>
    </location>
</feature>
<evidence type="ECO:0000256" key="5">
    <source>
        <dbReference type="ARBA" id="ARBA00023136"/>
    </source>
</evidence>
<evidence type="ECO:0000256" key="1">
    <source>
        <dbReference type="ARBA" id="ARBA00004141"/>
    </source>
</evidence>
<evidence type="ECO:0000256" key="3">
    <source>
        <dbReference type="ARBA" id="ARBA00022692"/>
    </source>
</evidence>
<feature type="transmembrane region" description="Helical" evidence="6">
    <location>
        <begin position="114"/>
        <end position="135"/>
    </location>
</feature>
<evidence type="ECO:0000259" key="7">
    <source>
        <dbReference type="Pfam" id="PF00892"/>
    </source>
</evidence>
<keyword evidence="3 6" id="KW-0812">Transmembrane</keyword>
<dbReference type="InterPro" id="IPR037185">
    <property type="entry name" value="EmrE-like"/>
</dbReference>
<feature type="transmembrane region" description="Helical" evidence="6">
    <location>
        <begin position="259"/>
        <end position="279"/>
    </location>
</feature>
<feature type="transmembrane region" description="Helical" evidence="6">
    <location>
        <begin position="171"/>
        <end position="191"/>
    </location>
</feature>
<feature type="transmembrane region" description="Helical" evidence="6">
    <location>
        <begin position="24"/>
        <end position="42"/>
    </location>
</feature>
<dbReference type="PANTHER" id="PTHR22911">
    <property type="entry name" value="ACYL-MALONYL CONDENSING ENZYME-RELATED"/>
    <property type="match status" value="1"/>
</dbReference>
<dbReference type="Proteomes" id="UP000584663">
    <property type="component" value="Unassembled WGS sequence"/>
</dbReference>
<evidence type="ECO:0000256" key="2">
    <source>
        <dbReference type="ARBA" id="ARBA00009853"/>
    </source>
</evidence>
<gene>
    <name evidence="8" type="ORF">GGQ89_002045</name>
</gene>
<feature type="transmembrane region" description="Helical" evidence="6">
    <location>
        <begin position="142"/>
        <end position="159"/>
    </location>
</feature>
<accession>A0ABR6KB93</accession>
<dbReference type="Pfam" id="PF00892">
    <property type="entry name" value="EamA"/>
    <property type="match status" value="2"/>
</dbReference>
<name>A0ABR6KB93_9SPHN</name>